<dbReference type="PANTHER" id="PTHR31042">
    <property type="entry name" value="CORE-2/I-BRANCHING BETA-1,6-N-ACETYLGLUCOSAMINYLTRANSFERASE FAMILY PROTEIN-RELATED"/>
    <property type="match status" value="1"/>
</dbReference>
<dbReference type="PANTHER" id="PTHR31042:SF131">
    <property type="entry name" value="CORE-2_I-BRANCHING BETA-1,6-N-ACETYLGLUCOSAMINYLTRANSFERASE FAMILY PROTEIN"/>
    <property type="match status" value="1"/>
</dbReference>
<dbReference type="EMBL" id="JACMSC010000012">
    <property type="protein sequence ID" value="KAG6496444.1"/>
    <property type="molecule type" value="Genomic_DNA"/>
</dbReference>
<keyword evidence="7" id="KW-1185">Reference proteome</keyword>
<comment type="caution">
    <text evidence="6">The sequence shown here is derived from an EMBL/GenBank/DDBJ whole genome shotgun (WGS) entry which is preliminary data.</text>
</comment>
<dbReference type="InterPro" id="IPR044174">
    <property type="entry name" value="BC10-like"/>
</dbReference>
<comment type="subcellular location">
    <subcellularLocation>
        <location evidence="1">Membrane</location>
        <topology evidence="1">Single-pass type II membrane protein</topology>
    </subcellularLocation>
</comment>
<evidence type="ECO:0000256" key="4">
    <source>
        <dbReference type="ARBA" id="ARBA00023136"/>
    </source>
</evidence>
<evidence type="ECO:0000256" key="2">
    <source>
        <dbReference type="ARBA" id="ARBA00022676"/>
    </source>
</evidence>
<name>A0A8J5G617_ZINOF</name>
<protein>
    <submittedName>
        <fullName evidence="6">Uncharacterized protein</fullName>
    </submittedName>
</protein>
<reference evidence="6 7" key="1">
    <citation type="submission" date="2020-08" db="EMBL/GenBank/DDBJ databases">
        <title>Plant Genome Project.</title>
        <authorList>
            <person name="Zhang R.-G."/>
        </authorList>
    </citation>
    <scope>NUCLEOTIDE SEQUENCE [LARGE SCALE GENOMIC DNA]</scope>
    <source>
        <tissue evidence="6">Rhizome</tissue>
    </source>
</reference>
<dbReference type="InterPro" id="IPR003406">
    <property type="entry name" value="Glyco_trans_14"/>
</dbReference>
<organism evidence="6 7">
    <name type="scientific">Zingiber officinale</name>
    <name type="common">Ginger</name>
    <name type="synonym">Amomum zingiber</name>
    <dbReference type="NCBI Taxonomy" id="94328"/>
    <lineage>
        <taxon>Eukaryota</taxon>
        <taxon>Viridiplantae</taxon>
        <taxon>Streptophyta</taxon>
        <taxon>Embryophyta</taxon>
        <taxon>Tracheophyta</taxon>
        <taxon>Spermatophyta</taxon>
        <taxon>Magnoliopsida</taxon>
        <taxon>Liliopsida</taxon>
        <taxon>Zingiberales</taxon>
        <taxon>Zingiberaceae</taxon>
        <taxon>Zingiber</taxon>
    </lineage>
</organism>
<gene>
    <name evidence="6" type="ORF">ZIOFF_044311</name>
</gene>
<keyword evidence="5" id="KW-0325">Glycoprotein</keyword>
<dbReference type="AlphaFoldDB" id="A0A8J5G617"/>
<keyword evidence="4" id="KW-0472">Membrane</keyword>
<keyword evidence="2" id="KW-0328">Glycosyltransferase</keyword>
<evidence type="ECO:0000256" key="1">
    <source>
        <dbReference type="ARBA" id="ARBA00004606"/>
    </source>
</evidence>
<proteinExistence type="predicted"/>
<dbReference type="Proteomes" id="UP000734854">
    <property type="component" value="Unassembled WGS sequence"/>
</dbReference>
<dbReference type="GO" id="GO:0016020">
    <property type="term" value="C:membrane"/>
    <property type="evidence" value="ECO:0007669"/>
    <property type="project" value="UniProtKB-SubCell"/>
</dbReference>
<dbReference type="GO" id="GO:0016757">
    <property type="term" value="F:glycosyltransferase activity"/>
    <property type="evidence" value="ECO:0007669"/>
    <property type="project" value="UniProtKB-KW"/>
</dbReference>
<sequence>MGFITSLYVRDTTITNVLQTAHVAPQNLSSSLPVPVQTSVMPGRTATPMHEMNDEELLWRASMVPRIQRNSTKPSPKVAFLFLTREELPLAPLYMGDVLQGEPGAVLHLRAFPSGFQLEVTWGSINVMEAERRLLANALLDFSNQRFVLLSETCVPLFDIATVYSYLINSSLIFIDAYDDAGVSV</sequence>
<dbReference type="Pfam" id="PF02485">
    <property type="entry name" value="Branch"/>
    <property type="match status" value="1"/>
</dbReference>
<evidence type="ECO:0000256" key="5">
    <source>
        <dbReference type="ARBA" id="ARBA00023180"/>
    </source>
</evidence>
<keyword evidence="3" id="KW-0808">Transferase</keyword>
<evidence type="ECO:0000313" key="6">
    <source>
        <dbReference type="EMBL" id="KAG6496444.1"/>
    </source>
</evidence>
<evidence type="ECO:0000313" key="7">
    <source>
        <dbReference type="Proteomes" id="UP000734854"/>
    </source>
</evidence>
<accession>A0A8J5G617</accession>
<evidence type="ECO:0000256" key="3">
    <source>
        <dbReference type="ARBA" id="ARBA00022679"/>
    </source>
</evidence>